<dbReference type="Proteomes" id="UP000823604">
    <property type="component" value="Unassembled WGS sequence"/>
</dbReference>
<evidence type="ECO:0000313" key="3">
    <source>
        <dbReference type="Proteomes" id="UP000823604"/>
    </source>
</evidence>
<reference evidence="2" key="1">
    <citation type="submission" date="2020-10" db="EMBL/GenBank/DDBJ databases">
        <authorList>
            <person name="Gilroy R."/>
        </authorList>
    </citation>
    <scope>NUCLEOTIDE SEQUENCE</scope>
    <source>
        <strain evidence="2">B1-8020</strain>
    </source>
</reference>
<comment type="caution">
    <text evidence="2">The sequence shown here is derived from an EMBL/GenBank/DDBJ whole genome shotgun (WGS) entry which is preliminary data.</text>
</comment>
<keyword evidence="1" id="KW-1133">Transmembrane helix</keyword>
<evidence type="ECO:0000256" key="1">
    <source>
        <dbReference type="SAM" id="Phobius"/>
    </source>
</evidence>
<accession>A0A9D9IHC0</accession>
<feature type="transmembrane region" description="Helical" evidence="1">
    <location>
        <begin position="47"/>
        <end position="65"/>
    </location>
</feature>
<dbReference type="EMBL" id="JADIMA010000007">
    <property type="protein sequence ID" value="MBO8472101.1"/>
    <property type="molecule type" value="Genomic_DNA"/>
</dbReference>
<proteinExistence type="predicted"/>
<keyword evidence="1" id="KW-0812">Transmembrane</keyword>
<keyword evidence="1" id="KW-0472">Membrane</keyword>
<dbReference type="AlphaFoldDB" id="A0A9D9IHC0"/>
<protein>
    <submittedName>
        <fullName evidence="2">Uncharacterized protein</fullName>
    </submittedName>
</protein>
<evidence type="ECO:0000313" key="2">
    <source>
        <dbReference type="EMBL" id="MBO8472101.1"/>
    </source>
</evidence>
<sequence>MDAKKQNPYTVPEGYFDSLQEKIRFRIENGKKETFSADPWNRFVKPALGMAAAFGLVFAIGFTIMKLSSGYSSDNFSDMMSIEEYDMMRAAVINGFDDDSTTTADNDLTDEEVVEYLLGEDRVMLYLAATNDDEL</sequence>
<reference evidence="2" key="2">
    <citation type="journal article" date="2021" name="PeerJ">
        <title>Extensive microbial diversity within the chicken gut microbiome revealed by metagenomics and culture.</title>
        <authorList>
            <person name="Gilroy R."/>
            <person name="Ravi A."/>
            <person name="Getino M."/>
            <person name="Pursley I."/>
            <person name="Horton D.L."/>
            <person name="Alikhan N.F."/>
            <person name="Baker D."/>
            <person name="Gharbi K."/>
            <person name="Hall N."/>
            <person name="Watson M."/>
            <person name="Adriaenssens E.M."/>
            <person name="Foster-Nyarko E."/>
            <person name="Jarju S."/>
            <person name="Secka A."/>
            <person name="Antonio M."/>
            <person name="Oren A."/>
            <person name="Chaudhuri R.R."/>
            <person name="La Ragione R."/>
            <person name="Hildebrand F."/>
            <person name="Pallen M.J."/>
        </authorList>
    </citation>
    <scope>NUCLEOTIDE SEQUENCE</scope>
    <source>
        <strain evidence="2">B1-8020</strain>
    </source>
</reference>
<name>A0A9D9IHC0_9BACT</name>
<organism evidence="2 3">
    <name type="scientific">Candidatus Merdivivens pullicola</name>
    <dbReference type="NCBI Taxonomy" id="2840872"/>
    <lineage>
        <taxon>Bacteria</taxon>
        <taxon>Pseudomonadati</taxon>
        <taxon>Bacteroidota</taxon>
        <taxon>Bacteroidia</taxon>
        <taxon>Bacteroidales</taxon>
        <taxon>Muribaculaceae</taxon>
        <taxon>Muribaculaceae incertae sedis</taxon>
        <taxon>Candidatus Merdivivens</taxon>
    </lineage>
</organism>
<gene>
    <name evidence="2" type="ORF">IAB81_00525</name>
</gene>